<dbReference type="OrthoDB" id="147588at2157"/>
<gene>
    <name evidence="1" type="ORF">GRX66_00455</name>
</gene>
<reference evidence="1 2" key="1">
    <citation type="submission" date="2019-12" db="EMBL/GenBank/DDBJ databases">
        <title>Isolation and characterization of three novel carbon monoxide-oxidizing members of Halobacteria from salione crusts and soils.</title>
        <authorList>
            <person name="Myers M.R."/>
            <person name="King G.M."/>
        </authorList>
    </citation>
    <scope>NUCLEOTIDE SEQUENCE [LARGE SCALE GENOMIC DNA]</scope>
    <source>
        <strain evidence="1 2">PCN9</strain>
    </source>
</reference>
<dbReference type="Proteomes" id="UP000471521">
    <property type="component" value="Unassembled WGS sequence"/>
</dbReference>
<dbReference type="EMBL" id="WUUU01000001">
    <property type="protein sequence ID" value="MXR19141.1"/>
    <property type="molecule type" value="Genomic_DNA"/>
</dbReference>
<proteinExistence type="predicted"/>
<dbReference type="AlphaFoldDB" id="A0A6B0SGV0"/>
<evidence type="ECO:0000313" key="1">
    <source>
        <dbReference type="EMBL" id="MXR19141.1"/>
    </source>
</evidence>
<comment type="caution">
    <text evidence="1">The sequence shown here is derived from an EMBL/GenBank/DDBJ whole genome shotgun (WGS) entry which is preliminary data.</text>
</comment>
<protein>
    <submittedName>
        <fullName evidence="1">Uncharacterized protein</fullName>
    </submittedName>
</protein>
<name>A0A6B0SGV0_9EURY</name>
<keyword evidence="2" id="KW-1185">Reference proteome</keyword>
<organism evidence="1 2">
    <name type="scientific">Halobacterium bonnevillei</name>
    <dbReference type="NCBI Taxonomy" id="2692200"/>
    <lineage>
        <taxon>Archaea</taxon>
        <taxon>Methanobacteriati</taxon>
        <taxon>Methanobacteriota</taxon>
        <taxon>Stenosarchaea group</taxon>
        <taxon>Halobacteria</taxon>
        <taxon>Halobacteriales</taxon>
        <taxon>Halobacteriaceae</taxon>
        <taxon>Halobacterium</taxon>
    </lineage>
</organism>
<accession>A0A6B0SGV0</accession>
<dbReference type="RefSeq" id="WP_159524739.1">
    <property type="nucleotide sequence ID" value="NZ_WUUU01000001.1"/>
</dbReference>
<sequence>MFQAKFSRCTSGRGAAGEIVEQILPGGPYPDGTVAFVTAVDRTLNAPVVSCDRELTYSETSTLIDVEEY</sequence>
<evidence type="ECO:0000313" key="2">
    <source>
        <dbReference type="Proteomes" id="UP000471521"/>
    </source>
</evidence>